<dbReference type="EMBL" id="PEVB01000010">
    <property type="protein sequence ID" value="PIV07840.1"/>
    <property type="molecule type" value="Genomic_DNA"/>
</dbReference>
<reference evidence="13" key="1">
    <citation type="submission" date="2017-09" db="EMBL/GenBank/DDBJ databases">
        <title>Depth-based differentiation of microbial function through sediment-hosted aquifers and enrichment of novel symbionts in the deep terrestrial subsurface.</title>
        <authorList>
            <person name="Probst A.J."/>
            <person name="Ladd B."/>
            <person name="Jarett J.K."/>
            <person name="Geller-Mcgrath D.E."/>
            <person name="Sieber C.M.K."/>
            <person name="Emerson J.B."/>
            <person name="Anantharaman K."/>
            <person name="Thomas B.C."/>
            <person name="Malmstrom R."/>
            <person name="Stieglmeier M."/>
            <person name="Klingl A."/>
            <person name="Woyke T."/>
            <person name="Ryan C.M."/>
            <person name="Banfield J.F."/>
        </authorList>
    </citation>
    <scope>NUCLEOTIDE SEQUENCE [LARGE SCALE GENOMIC DNA]</scope>
</reference>
<evidence type="ECO:0000256" key="1">
    <source>
        <dbReference type="ARBA" id="ARBA00022475"/>
    </source>
</evidence>
<evidence type="ECO:0000256" key="4">
    <source>
        <dbReference type="ARBA" id="ARBA00022723"/>
    </source>
</evidence>
<evidence type="ECO:0000256" key="6">
    <source>
        <dbReference type="ARBA" id="ARBA00022833"/>
    </source>
</evidence>
<comment type="caution">
    <text evidence="12">The sequence shown here is derived from an EMBL/GenBank/DDBJ whole genome shotgun (WGS) entry which is preliminary data.</text>
</comment>
<dbReference type="GO" id="GO:0004222">
    <property type="term" value="F:metalloendopeptidase activity"/>
    <property type="evidence" value="ECO:0007669"/>
    <property type="project" value="InterPro"/>
</dbReference>
<evidence type="ECO:0000259" key="11">
    <source>
        <dbReference type="Pfam" id="PF01435"/>
    </source>
</evidence>
<dbReference type="GO" id="GO:0006508">
    <property type="term" value="P:proteolysis"/>
    <property type="evidence" value="ECO:0007669"/>
    <property type="project" value="UniProtKB-KW"/>
</dbReference>
<dbReference type="InterPro" id="IPR001915">
    <property type="entry name" value="Peptidase_M48"/>
</dbReference>
<accession>A0A2M7BQT6</accession>
<keyword evidence="3" id="KW-0812">Transmembrane</keyword>
<dbReference type="PANTHER" id="PTHR43221:SF2">
    <property type="entry name" value="PROTEASE HTPX HOMOLOG"/>
    <property type="match status" value="1"/>
</dbReference>
<evidence type="ECO:0000256" key="8">
    <source>
        <dbReference type="ARBA" id="ARBA00023049"/>
    </source>
</evidence>
<dbReference type="InterPro" id="IPR050083">
    <property type="entry name" value="HtpX_protease"/>
</dbReference>
<evidence type="ECO:0000313" key="13">
    <source>
        <dbReference type="Proteomes" id="UP000229191"/>
    </source>
</evidence>
<proteinExistence type="inferred from homology"/>
<keyword evidence="7" id="KW-1133">Transmembrane helix</keyword>
<organism evidence="12 13">
    <name type="scientific">Candidatus Shapirobacteria bacterium CG03_land_8_20_14_0_80_35_14</name>
    <dbReference type="NCBI Taxonomy" id="1974878"/>
    <lineage>
        <taxon>Bacteria</taxon>
        <taxon>Candidatus Shapironibacteriota</taxon>
    </lineage>
</organism>
<feature type="domain" description="Peptidase M48" evidence="11">
    <location>
        <begin position="36"/>
        <end position="206"/>
    </location>
</feature>
<dbReference type="AlphaFoldDB" id="A0A2M7BQT6"/>
<keyword evidence="2 10" id="KW-0645">Protease</keyword>
<evidence type="ECO:0000256" key="5">
    <source>
        <dbReference type="ARBA" id="ARBA00022801"/>
    </source>
</evidence>
<keyword evidence="8 10" id="KW-0482">Metalloprotease</keyword>
<dbReference type="Pfam" id="PF01435">
    <property type="entry name" value="Peptidase_M48"/>
    <property type="match status" value="1"/>
</dbReference>
<protein>
    <recommendedName>
        <fullName evidence="11">Peptidase M48 domain-containing protein</fullName>
    </recommendedName>
</protein>
<dbReference type="Gene3D" id="3.30.2010.10">
    <property type="entry name" value="Metalloproteases ('zincins'), catalytic domain"/>
    <property type="match status" value="1"/>
</dbReference>
<gene>
    <name evidence="12" type="ORF">COS53_00265</name>
</gene>
<evidence type="ECO:0000256" key="2">
    <source>
        <dbReference type="ARBA" id="ARBA00022670"/>
    </source>
</evidence>
<dbReference type="GO" id="GO:0046872">
    <property type="term" value="F:metal ion binding"/>
    <property type="evidence" value="ECO:0007669"/>
    <property type="project" value="UniProtKB-KW"/>
</dbReference>
<dbReference type="Proteomes" id="UP000229191">
    <property type="component" value="Unassembled WGS sequence"/>
</dbReference>
<dbReference type="PANTHER" id="PTHR43221">
    <property type="entry name" value="PROTEASE HTPX"/>
    <property type="match status" value="1"/>
</dbReference>
<keyword evidence="9" id="KW-0472">Membrane</keyword>
<evidence type="ECO:0000313" key="12">
    <source>
        <dbReference type="EMBL" id="PIV07840.1"/>
    </source>
</evidence>
<comment type="cofactor">
    <cofactor evidence="10">
        <name>Zn(2+)</name>
        <dbReference type="ChEBI" id="CHEBI:29105"/>
    </cofactor>
    <text evidence="10">Binds 1 zinc ion per subunit.</text>
</comment>
<evidence type="ECO:0000256" key="10">
    <source>
        <dbReference type="RuleBase" id="RU003983"/>
    </source>
</evidence>
<name>A0A2M7BQT6_9BACT</name>
<keyword evidence="6 10" id="KW-0862">Zinc</keyword>
<keyword evidence="4" id="KW-0479">Metal-binding</keyword>
<keyword evidence="5 10" id="KW-0378">Hydrolase</keyword>
<comment type="similarity">
    <text evidence="10">Belongs to the peptidase M48 family.</text>
</comment>
<sequence>MTNNAYDEIIPCAFSSLMAIEGTDKGVSIKQKERFIKLSHKAIVTSGISFDPYIVNSKSLNAWANGQYIKATSSLLKELNNNEILFVLGHEIGHIKDKNLEARKSYQELSSDAVIGTIKDTERTPINRIGMSILQFGLLGLLGIHFDRSNEYDADEYGARLLRLMNKNEQSAMSALRKLGPCIYARSDFFMSHPSIDKRIDNLQKRNSWHFVNKW</sequence>
<evidence type="ECO:0000256" key="9">
    <source>
        <dbReference type="ARBA" id="ARBA00023136"/>
    </source>
</evidence>
<evidence type="ECO:0000256" key="3">
    <source>
        <dbReference type="ARBA" id="ARBA00022692"/>
    </source>
</evidence>
<keyword evidence="1" id="KW-1003">Cell membrane</keyword>
<evidence type="ECO:0000256" key="7">
    <source>
        <dbReference type="ARBA" id="ARBA00022989"/>
    </source>
</evidence>